<evidence type="ECO:0000313" key="1">
    <source>
        <dbReference type="EMBL" id="GAA2657739.1"/>
    </source>
</evidence>
<name>A0ABN3RQ18_9ACTN</name>
<organism evidence="1 2">
    <name type="scientific">Nonomuraea recticatena</name>
    <dbReference type="NCBI Taxonomy" id="46178"/>
    <lineage>
        <taxon>Bacteria</taxon>
        <taxon>Bacillati</taxon>
        <taxon>Actinomycetota</taxon>
        <taxon>Actinomycetes</taxon>
        <taxon>Streptosporangiales</taxon>
        <taxon>Streptosporangiaceae</taxon>
        <taxon>Nonomuraea</taxon>
    </lineage>
</organism>
<evidence type="ECO:0000313" key="2">
    <source>
        <dbReference type="Proteomes" id="UP001501666"/>
    </source>
</evidence>
<protein>
    <submittedName>
        <fullName evidence="1">Uncharacterized protein</fullName>
    </submittedName>
</protein>
<keyword evidence="2" id="KW-1185">Reference proteome</keyword>
<dbReference type="EMBL" id="BAAATE010000006">
    <property type="protein sequence ID" value="GAA2657739.1"/>
    <property type="molecule type" value="Genomic_DNA"/>
</dbReference>
<accession>A0ABN3RQ18</accession>
<dbReference type="Proteomes" id="UP001501666">
    <property type="component" value="Unassembled WGS sequence"/>
</dbReference>
<comment type="caution">
    <text evidence="1">The sequence shown here is derived from an EMBL/GenBank/DDBJ whole genome shotgun (WGS) entry which is preliminary data.</text>
</comment>
<proteinExistence type="predicted"/>
<gene>
    <name evidence="1" type="ORF">GCM10010412_028670</name>
</gene>
<sequence>MDRWEPAAGGKLGLLLGPGEDPCTEPVLLRAAYGLGWYRLDVERRSGVGRGDTLVVCGKGRSPGIRIRIPGLSFCAAAIRAAQVELPPTVLLSAHVRVAVVRRRLDRQTTI</sequence>
<reference evidence="1 2" key="1">
    <citation type="journal article" date="2019" name="Int. J. Syst. Evol. Microbiol.">
        <title>The Global Catalogue of Microorganisms (GCM) 10K type strain sequencing project: providing services to taxonomists for standard genome sequencing and annotation.</title>
        <authorList>
            <consortium name="The Broad Institute Genomics Platform"/>
            <consortium name="The Broad Institute Genome Sequencing Center for Infectious Disease"/>
            <person name="Wu L."/>
            <person name="Ma J."/>
        </authorList>
    </citation>
    <scope>NUCLEOTIDE SEQUENCE [LARGE SCALE GENOMIC DNA]</scope>
    <source>
        <strain evidence="1 2">JCM 6835</strain>
    </source>
</reference>